<sequence length="414" mass="47189">MDLEPMNNFKIMENKKRVVVGLSGGVDSSVAAFLLKEQGYEVIGMFMKNWHDESVTISNECPWMEDSTDAMLVAEKLGIPFQAIDLSEEYRERIVDYMFAEYEAGRTPNPDILCNREIKFDIFLKAAQKLKADYVATGHYCQKGSIEKEGKIIYRLLAGSDQNKDQSYFLCQLNQDQLAKALFPIGHLQKSEVRRIAKEQDLITADKKDSQGLCFIGKVRLPEFLQQQLKPRKGKIIVIPNDLEIFKRQKLPAGFSVEDYDEEILDNICLPIHYQESEGKLIGEHNGAHYFTVGQRKGLQVGGTGKPLFVIATDTQENNIYTGLGEEHPGLNRQGLFVPKKDVHWIREDLKLEIGETARYKARIRYRQPLTWATLIMKEKGLYVLFDEAQRGIASGQFVAWYEETESIGSGVIF</sequence>
<evidence type="ECO:0000256" key="2">
    <source>
        <dbReference type="ARBA" id="ARBA00022679"/>
    </source>
</evidence>
<evidence type="ECO:0000256" key="3">
    <source>
        <dbReference type="ARBA" id="ARBA00022694"/>
    </source>
</evidence>
<evidence type="ECO:0000256" key="9">
    <source>
        <dbReference type="HAMAP-Rule" id="MF_00144"/>
    </source>
</evidence>
<dbReference type="InterPro" id="IPR046885">
    <property type="entry name" value="MnmA-like_C"/>
</dbReference>
<dbReference type="GO" id="GO:0008168">
    <property type="term" value="F:methyltransferase activity"/>
    <property type="evidence" value="ECO:0007669"/>
    <property type="project" value="UniProtKB-KW"/>
</dbReference>
<evidence type="ECO:0000313" key="12">
    <source>
        <dbReference type="EMBL" id="PSL07647.1"/>
    </source>
</evidence>
<feature type="region of interest" description="Interaction with tRNA" evidence="9">
    <location>
        <begin position="365"/>
        <end position="366"/>
    </location>
</feature>
<keyword evidence="12" id="KW-0489">Methyltransferase</keyword>
<proteinExistence type="inferred from homology"/>
<evidence type="ECO:0000259" key="11">
    <source>
        <dbReference type="Pfam" id="PF20259"/>
    </source>
</evidence>
<feature type="domain" description="tRNA-specific 2-thiouridylase MnmA-like C-terminal" evidence="10">
    <location>
        <begin position="341"/>
        <end position="413"/>
    </location>
</feature>
<dbReference type="NCBIfam" id="TIGR00420">
    <property type="entry name" value="trmU"/>
    <property type="match status" value="1"/>
</dbReference>
<dbReference type="PANTHER" id="PTHR11933">
    <property type="entry name" value="TRNA 5-METHYLAMINOMETHYL-2-THIOURIDYLATE -METHYLTRANSFERASE"/>
    <property type="match status" value="1"/>
</dbReference>
<name>A0A2P8EDY9_9BACT</name>
<feature type="site" description="Interaction with tRNA" evidence="9">
    <location>
        <position position="139"/>
    </location>
</feature>
<dbReference type="PANTHER" id="PTHR11933:SF5">
    <property type="entry name" value="MITOCHONDRIAL TRNA-SPECIFIC 2-THIOURIDYLASE 1"/>
    <property type="match status" value="1"/>
</dbReference>
<feature type="region of interest" description="Interaction with target base in tRNA" evidence="9">
    <location>
        <begin position="109"/>
        <end position="111"/>
    </location>
</feature>
<evidence type="ECO:0000256" key="8">
    <source>
        <dbReference type="ARBA" id="ARBA00051542"/>
    </source>
</evidence>
<feature type="site" description="Interaction with tRNA" evidence="9">
    <location>
        <position position="397"/>
    </location>
</feature>
<organism evidence="12 13">
    <name type="scientific">Cecembia rubra</name>
    <dbReference type="NCBI Taxonomy" id="1485585"/>
    <lineage>
        <taxon>Bacteria</taxon>
        <taxon>Pseudomonadati</taxon>
        <taxon>Bacteroidota</taxon>
        <taxon>Cytophagia</taxon>
        <taxon>Cytophagales</taxon>
        <taxon>Cyclobacteriaceae</taxon>
        <taxon>Cecembia</taxon>
    </lineage>
</organism>
<feature type="active site" description="Cysteine persulfide intermediate" evidence="9">
    <location>
        <position position="214"/>
    </location>
</feature>
<reference evidence="12 13" key="1">
    <citation type="submission" date="2018-03" db="EMBL/GenBank/DDBJ databases">
        <title>Genomic Encyclopedia of Archaeal and Bacterial Type Strains, Phase II (KMG-II): from individual species to whole genera.</title>
        <authorList>
            <person name="Goeker M."/>
        </authorList>
    </citation>
    <scope>NUCLEOTIDE SEQUENCE [LARGE SCALE GENOMIC DNA]</scope>
    <source>
        <strain evidence="12 13">DSM 28057</strain>
    </source>
</reference>
<dbReference type="GO" id="GO:0002143">
    <property type="term" value="P:tRNA wobble position uridine thiolation"/>
    <property type="evidence" value="ECO:0007669"/>
    <property type="project" value="TreeGrafter"/>
</dbReference>
<protein>
    <recommendedName>
        <fullName evidence="9">tRNA-specific 2-thiouridylase MnmA</fullName>
        <ecNumber evidence="9">2.8.1.13</ecNumber>
    </recommendedName>
</protein>
<evidence type="ECO:0000256" key="6">
    <source>
        <dbReference type="ARBA" id="ARBA00022884"/>
    </source>
</evidence>
<evidence type="ECO:0000256" key="1">
    <source>
        <dbReference type="ARBA" id="ARBA00022555"/>
    </source>
</evidence>
<dbReference type="GO" id="GO:0005524">
    <property type="term" value="F:ATP binding"/>
    <property type="evidence" value="ECO:0007669"/>
    <property type="project" value="UniProtKB-KW"/>
</dbReference>
<dbReference type="GO" id="GO:0000049">
    <property type="term" value="F:tRNA binding"/>
    <property type="evidence" value="ECO:0007669"/>
    <property type="project" value="UniProtKB-KW"/>
</dbReference>
<dbReference type="GO" id="GO:0005737">
    <property type="term" value="C:cytoplasm"/>
    <property type="evidence" value="ECO:0007669"/>
    <property type="project" value="UniProtKB-SubCell"/>
</dbReference>
<feature type="binding site" evidence="9">
    <location>
        <position position="47"/>
    </location>
    <ligand>
        <name>ATP</name>
        <dbReference type="ChEBI" id="CHEBI:30616"/>
    </ligand>
</feature>
<dbReference type="SUPFAM" id="SSF52402">
    <property type="entry name" value="Adenine nucleotide alpha hydrolases-like"/>
    <property type="match status" value="1"/>
</dbReference>
<keyword evidence="9" id="KW-0963">Cytoplasm</keyword>
<dbReference type="InterPro" id="IPR046884">
    <property type="entry name" value="MnmA-like_central"/>
</dbReference>
<dbReference type="InterPro" id="IPR004506">
    <property type="entry name" value="MnmA-like"/>
</dbReference>
<evidence type="ECO:0000256" key="5">
    <source>
        <dbReference type="ARBA" id="ARBA00022840"/>
    </source>
</evidence>
<dbReference type="CDD" id="cd01998">
    <property type="entry name" value="MnmA_TRMU-like"/>
    <property type="match status" value="1"/>
</dbReference>
<comment type="function">
    <text evidence="9">Catalyzes the 2-thiolation of uridine at the wobble position (U34) of tRNA, leading to the formation of s(2)U34.</text>
</comment>
<comment type="subcellular location">
    <subcellularLocation>
        <location evidence="9">Cytoplasm</location>
    </subcellularLocation>
</comment>
<keyword evidence="1 9" id="KW-0820">tRNA-binding</keyword>
<evidence type="ECO:0000256" key="4">
    <source>
        <dbReference type="ARBA" id="ARBA00022741"/>
    </source>
</evidence>
<dbReference type="Gene3D" id="2.30.30.280">
    <property type="entry name" value="Adenine nucleotide alpha hydrolases-like domains"/>
    <property type="match status" value="1"/>
</dbReference>
<keyword evidence="6 9" id="KW-0694">RNA-binding</keyword>
<dbReference type="Pfam" id="PF20258">
    <property type="entry name" value="tRNA_Me_trans_C"/>
    <property type="match status" value="1"/>
</dbReference>
<accession>A0A2P8EDY9</accession>
<feature type="binding site" evidence="9">
    <location>
        <begin position="21"/>
        <end position="28"/>
    </location>
    <ligand>
        <name>ATP</name>
        <dbReference type="ChEBI" id="CHEBI:30616"/>
    </ligand>
</feature>
<evidence type="ECO:0000259" key="10">
    <source>
        <dbReference type="Pfam" id="PF20258"/>
    </source>
</evidence>
<dbReference type="GO" id="GO:0032259">
    <property type="term" value="P:methylation"/>
    <property type="evidence" value="ECO:0007669"/>
    <property type="project" value="UniProtKB-KW"/>
</dbReference>
<dbReference type="NCBIfam" id="NF001138">
    <property type="entry name" value="PRK00143.1"/>
    <property type="match status" value="1"/>
</dbReference>
<dbReference type="Pfam" id="PF03054">
    <property type="entry name" value="tRNA_Me_trans"/>
    <property type="match status" value="1"/>
</dbReference>
<feature type="domain" description="tRNA-specific 2-thiouridylase MnmA-like central" evidence="11">
    <location>
        <begin position="277"/>
        <end position="322"/>
    </location>
</feature>
<dbReference type="HAMAP" id="MF_00144">
    <property type="entry name" value="tRNA_thiouridyl_MnmA"/>
    <property type="match status" value="1"/>
</dbReference>
<gene>
    <name evidence="9" type="primary">mnmA</name>
    <name evidence="12" type="ORF">CLV48_101580</name>
</gene>
<dbReference type="Proteomes" id="UP000240708">
    <property type="component" value="Unassembled WGS sequence"/>
</dbReference>
<keyword evidence="4 9" id="KW-0547">Nucleotide-binding</keyword>
<dbReference type="Gene3D" id="2.40.30.10">
    <property type="entry name" value="Translation factors"/>
    <property type="match status" value="1"/>
</dbReference>
<dbReference type="EMBL" id="PYGF01000001">
    <property type="protein sequence ID" value="PSL07647.1"/>
    <property type="molecule type" value="Genomic_DNA"/>
</dbReference>
<feature type="active site" description="Nucleophile" evidence="9">
    <location>
        <position position="114"/>
    </location>
</feature>
<dbReference type="FunFam" id="3.40.50.620:FF:000115">
    <property type="entry name" value="tRNA-specific 2-thiouridylase MnmA"/>
    <property type="match status" value="1"/>
</dbReference>
<keyword evidence="13" id="KW-1185">Reference proteome</keyword>
<dbReference type="InterPro" id="IPR023382">
    <property type="entry name" value="MnmA-like_central_sf"/>
</dbReference>
<keyword evidence="7" id="KW-1015">Disulfide bond</keyword>
<keyword evidence="5 9" id="KW-0067">ATP-binding</keyword>
<keyword evidence="3 9" id="KW-0819">tRNA processing</keyword>
<dbReference type="EC" id="2.8.1.13" evidence="9"/>
<dbReference type="InterPro" id="IPR014729">
    <property type="entry name" value="Rossmann-like_a/b/a_fold"/>
</dbReference>
<comment type="similarity">
    <text evidence="9">Belongs to the MnmA/TRMU family.</text>
</comment>
<dbReference type="Pfam" id="PF20259">
    <property type="entry name" value="tRNA_Me_trans_M"/>
    <property type="match status" value="1"/>
</dbReference>
<evidence type="ECO:0000313" key="13">
    <source>
        <dbReference type="Proteomes" id="UP000240708"/>
    </source>
</evidence>
<comment type="caution">
    <text evidence="12">The sequence shown here is derived from an EMBL/GenBank/DDBJ whole genome shotgun (WGS) entry which is preliminary data.</text>
</comment>
<feature type="region of interest" description="Interaction with tRNA" evidence="9">
    <location>
        <begin position="164"/>
        <end position="166"/>
    </location>
</feature>
<keyword evidence="2 9" id="KW-0808">Transferase</keyword>
<dbReference type="Gene3D" id="3.40.50.620">
    <property type="entry name" value="HUPs"/>
    <property type="match status" value="1"/>
</dbReference>
<evidence type="ECO:0000256" key="7">
    <source>
        <dbReference type="ARBA" id="ARBA00023157"/>
    </source>
</evidence>
<dbReference type="GO" id="GO:0103016">
    <property type="term" value="F:tRNA-uridine 2-sulfurtransferase activity"/>
    <property type="evidence" value="ECO:0007669"/>
    <property type="project" value="UniProtKB-EC"/>
</dbReference>
<dbReference type="AlphaFoldDB" id="A0A2P8EDY9"/>
<comment type="catalytic activity">
    <reaction evidence="8 9">
        <text>S-sulfanyl-L-cysteinyl-[protein] + uridine(34) in tRNA + AH2 + ATP = 2-thiouridine(34) in tRNA + L-cysteinyl-[protein] + A + AMP + diphosphate + H(+)</text>
        <dbReference type="Rhea" id="RHEA:47032"/>
        <dbReference type="Rhea" id="RHEA-COMP:10131"/>
        <dbReference type="Rhea" id="RHEA-COMP:11726"/>
        <dbReference type="Rhea" id="RHEA-COMP:11727"/>
        <dbReference type="Rhea" id="RHEA-COMP:11728"/>
        <dbReference type="ChEBI" id="CHEBI:13193"/>
        <dbReference type="ChEBI" id="CHEBI:15378"/>
        <dbReference type="ChEBI" id="CHEBI:17499"/>
        <dbReference type="ChEBI" id="CHEBI:29950"/>
        <dbReference type="ChEBI" id="CHEBI:30616"/>
        <dbReference type="ChEBI" id="CHEBI:33019"/>
        <dbReference type="ChEBI" id="CHEBI:61963"/>
        <dbReference type="ChEBI" id="CHEBI:65315"/>
        <dbReference type="ChEBI" id="CHEBI:87170"/>
        <dbReference type="ChEBI" id="CHEBI:456215"/>
        <dbReference type="EC" id="2.8.1.13"/>
    </reaction>
</comment>
<comment type="caution">
    <text evidence="9">Lacks conserved residue(s) required for the propagation of feature annotation.</text>
</comment>
<feature type="binding site" evidence="9">
    <location>
        <position position="138"/>
    </location>
    <ligand>
        <name>ATP</name>
        <dbReference type="ChEBI" id="CHEBI:30616"/>
    </ligand>
</feature>